<dbReference type="AlphaFoldDB" id="A0A8B7N9W1"/>
<accession>A0A8B7N9W1</accession>
<organism evidence="7 8">
    <name type="scientific">Hyalella azteca</name>
    <name type="common">Amphipod</name>
    <dbReference type="NCBI Taxonomy" id="294128"/>
    <lineage>
        <taxon>Eukaryota</taxon>
        <taxon>Metazoa</taxon>
        <taxon>Ecdysozoa</taxon>
        <taxon>Arthropoda</taxon>
        <taxon>Crustacea</taxon>
        <taxon>Multicrustacea</taxon>
        <taxon>Malacostraca</taxon>
        <taxon>Eumalacostraca</taxon>
        <taxon>Peracarida</taxon>
        <taxon>Amphipoda</taxon>
        <taxon>Senticaudata</taxon>
        <taxon>Talitrida</taxon>
        <taxon>Talitroidea</taxon>
        <taxon>Hyalellidae</taxon>
        <taxon>Hyalella</taxon>
    </lineage>
</organism>
<dbReference type="PROSITE" id="PS00518">
    <property type="entry name" value="ZF_RING_1"/>
    <property type="match status" value="1"/>
</dbReference>
<keyword evidence="1" id="KW-0479">Metal-binding</keyword>
<dbReference type="InterPro" id="IPR001841">
    <property type="entry name" value="Znf_RING"/>
</dbReference>
<evidence type="ECO:0000313" key="8">
    <source>
        <dbReference type="RefSeq" id="XP_018010364.1"/>
    </source>
</evidence>
<dbReference type="PANTHER" id="PTHR47156">
    <property type="entry name" value="PROTEIN CBG20824"/>
    <property type="match status" value="1"/>
</dbReference>
<keyword evidence="7" id="KW-1185">Reference proteome</keyword>
<keyword evidence="2 4" id="KW-0863">Zinc-finger</keyword>
<dbReference type="InterPro" id="IPR027370">
    <property type="entry name" value="Znf-RING_euk"/>
</dbReference>
<dbReference type="Gene3D" id="3.30.40.10">
    <property type="entry name" value="Zinc/RING finger domain, C3HC4 (zinc finger)"/>
    <property type="match status" value="1"/>
</dbReference>
<evidence type="ECO:0000259" key="5">
    <source>
        <dbReference type="PROSITE" id="PS50089"/>
    </source>
</evidence>
<sequence>MAASLLECEICAEEFDENNHKPLFLPCGHTYCYTCISSLLKNPQSRLCPKCRKEISVHGIQVNYVLMNTKGESSKRPLELETLCPHHGSDVDYICVECHELLCFTCLEGIHAEHQISLIDDLLLKNGDVDSRTKIQTALQGKLEQLNNMASVFSKTLKFIDELIKLKTNIGGWNNFVDAQINSTKEDLRAWVNLPTCVDDNKRIKCKEIIGRVKLEPTENEFMLQEIHKKFNAASKEWDSLKGNGEASMLVSGCEKFINP</sequence>
<keyword evidence="3" id="KW-0862">Zinc</keyword>
<dbReference type="SUPFAM" id="SSF57845">
    <property type="entry name" value="B-box zinc-binding domain"/>
    <property type="match status" value="1"/>
</dbReference>
<evidence type="ECO:0000256" key="2">
    <source>
        <dbReference type="ARBA" id="ARBA00022771"/>
    </source>
</evidence>
<reference evidence="8" key="1">
    <citation type="submission" date="2025-08" db="UniProtKB">
        <authorList>
            <consortium name="RefSeq"/>
        </authorList>
    </citation>
    <scope>IDENTIFICATION</scope>
    <source>
        <tissue evidence="8">Whole organism</tissue>
    </source>
</reference>
<protein>
    <submittedName>
        <fullName evidence="8">Tripartite motif-containing protein 2-like</fullName>
    </submittedName>
</protein>
<gene>
    <name evidence="8" type="primary">LOC108667804</name>
</gene>
<dbReference type="OMA" id="YICVECH"/>
<dbReference type="GO" id="GO:0008270">
    <property type="term" value="F:zinc ion binding"/>
    <property type="evidence" value="ECO:0007669"/>
    <property type="project" value="UniProtKB-KW"/>
</dbReference>
<dbReference type="Pfam" id="PF00643">
    <property type="entry name" value="zf-B_box"/>
    <property type="match status" value="1"/>
</dbReference>
<dbReference type="SUPFAM" id="SSF57850">
    <property type="entry name" value="RING/U-box"/>
    <property type="match status" value="1"/>
</dbReference>
<name>A0A8B7N9W1_HYAAZ</name>
<evidence type="ECO:0000259" key="6">
    <source>
        <dbReference type="PROSITE" id="PS50119"/>
    </source>
</evidence>
<dbReference type="InterPro" id="IPR013083">
    <property type="entry name" value="Znf_RING/FYVE/PHD"/>
</dbReference>
<dbReference type="RefSeq" id="XP_018010364.1">
    <property type="nucleotide sequence ID" value="XM_018154875.2"/>
</dbReference>
<dbReference type="PROSITE" id="PS50119">
    <property type="entry name" value="ZF_BBOX"/>
    <property type="match status" value="1"/>
</dbReference>
<dbReference type="Pfam" id="PF13445">
    <property type="entry name" value="zf-RING_UBOX"/>
    <property type="match status" value="1"/>
</dbReference>
<proteinExistence type="predicted"/>
<dbReference type="SMART" id="SM00336">
    <property type="entry name" value="BBOX"/>
    <property type="match status" value="1"/>
</dbReference>
<feature type="domain" description="RING-type" evidence="5">
    <location>
        <begin position="8"/>
        <end position="52"/>
    </location>
</feature>
<feature type="domain" description="B box-type" evidence="6">
    <location>
        <begin position="79"/>
        <end position="119"/>
    </location>
</feature>
<dbReference type="InterPro" id="IPR017907">
    <property type="entry name" value="Znf_RING_CS"/>
</dbReference>
<dbReference type="InterPro" id="IPR052667">
    <property type="entry name" value="E3_ubiquitin-ligase_RING"/>
</dbReference>
<evidence type="ECO:0000256" key="4">
    <source>
        <dbReference type="PROSITE-ProRule" id="PRU00024"/>
    </source>
</evidence>
<evidence type="ECO:0000256" key="3">
    <source>
        <dbReference type="ARBA" id="ARBA00022833"/>
    </source>
</evidence>
<dbReference type="Proteomes" id="UP000694843">
    <property type="component" value="Unplaced"/>
</dbReference>
<dbReference type="InterPro" id="IPR000315">
    <property type="entry name" value="Znf_B-box"/>
</dbReference>
<dbReference type="PROSITE" id="PS50089">
    <property type="entry name" value="ZF_RING_2"/>
    <property type="match status" value="1"/>
</dbReference>
<dbReference type="GeneID" id="108667804"/>
<dbReference type="PANTHER" id="PTHR47156:SF10">
    <property type="entry name" value="E3 UBIQUITIN-PROTEIN LIGASE TRIM-21-RELATED"/>
    <property type="match status" value="1"/>
</dbReference>
<evidence type="ECO:0000313" key="7">
    <source>
        <dbReference type="Proteomes" id="UP000694843"/>
    </source>
</evidence>
<evidence type="ECO:0000256" key="1">
    <source>
        <dbReference type="ARBA" id="ARBA00022723"/>
    </source>
</evidence>
<dbReference type="SMART" id="SM00184">
    <property type="entry name" value="RING"/>
    <property type="match status" value="1"/>
</dbReference>
<dbReference type="OrthoDB" id="6361831at2759"/>
<dbReference type="KEGG" id="hazt:108667804"/>
<dbReference type="Gene3D" id="3.30.160.60">
    <property type="entry name" value="Classic Zinc Finger"/>
    <property type="match status" value="1"/>
</dbReference>